<keyword evidence="3 5" id="KW-1133">Transmembrane helix</keyword>
<evidence type="ECO:0000256" key="1">
    <source>
        <dbReference type="ARBA" id="ARBA00004141"/>
    </source>
</evidence>
<feature type="transmembrane region" description="Helical" evidence="5">
    <location>
        <begin position="41"/>
        <end position="63"/>
    </location>
</feature>
<feature type="domain" description="Polycystin cation channel PKD1/PKD2" evidence="6">
    <location>
        <begin position="2"/>
        <end position="131"/>
    </location>
</feature>
<comment type="caution">
    <text evidence="7">The sequence shown here is derived from an EMBL/GenBank/DDBJ whole genome shotgun (WGS) entry which is preliminary data.</text>
</comment>
<gene>
    <name evidence="7" type="ORF">PCOR1329_LOCUS864</name>
</gene>
<evidence type="ECO:0000256" key="2">
    <source>
        <dbReference type="ARBA" id="ARBA00022692"/>
    </source>
</evidence>
<keyword evidence="4 5" id="KW-0472">Membrane</keyword>
<evidence type="ECO:0000313" key="8">
    <source>
        <dbReference type="Proteomes" id="UP001189429"/>
    </source>
</evidence>
<reference evidence="7" key="1">
    <citation type="submission" date="2023-10" db="EMBL/GenBank/DDBJ databases">
        <authorList>
            <person name="Chen Y."/>
            <person name="Shah S."/>
            <person name="Dougan E. K."/>
            <person name="Thang M."/>
            <person name="Chan C."/>
        </authorList>
    </citation>
    <scope>NUCLEOTIDE SEQUENCE [LARGE SCALE GENOMIC DNA]</scope>
</reference>
<proteinExistence type="predicted"/>
<evidence type="ECO:0000256" key="3">
    <source>
        <dbReference type="ARBA" id="ARBA00022989"/>
    </source>
</evidence>
<dbReference type="InterPro" id="IPR013122">
    <property type="entry name" value="PKD1_2_channel"/>
</dbReference>
<dbReference type="EMBL" id="CAUYUJ010000203">
    <property type="protein sequence ID" value="CAK0789235.1"/>
    <property type="molecule type" value="Genomic_DNA"/>
</dbReference>
<name>A0ABN9PGC3_9DINO</name>
<dbReference type="Pfam" id="PF08016">
    <property type="entry name" value="PKD_channel"/>
    <property type="match status" value="1"/>
</dbReference>
<evidence type="ECO:0000259" key="6">
    <source>
        <dbReference type="Pfam" id="PF08016"/>
    </source>
</evidence>
<dbReference type="PANTHER" id="PTHR10877">
    <property type="entry name" value="POLYCYSTIN FAMILY MEMBER"/>
    <property type="match status" value="1"/>
</dbReference>
<organism evidence="7 8">
    <name type="scientific">Prorocentrum cordatum</name>
    <dbReference type="NCBI Taxonomy" id="2364126"/>
    <lineage>
        <taxon>Eukaryota</taxon>
        <taxon>Sar</taxon>
        <taxon>Alveolata</taxon>
        <taxon>Dinophyceae</taxon>
        <taxon>Prorocentrales</taxon>
        <taxon>Prorocentraceae</taxon>
        <taxon>Prorocentrum</taxon>
    </lineage>
</organism>
<dbReference type="Gene3D" id="1.10.287.70">
    <property type="match status" value="1"/>
</dbReference>
<evidence type="ECO:0000256" key="5">
    <source>
        <dbReference type="SAM" id="Phobius"/>
    </source>
</evidence>
<dbReference type="PANTHER" id="PTHR10877:SF183">
    <property type="entry name" value="AT14535P-RELATED"/>
    <property type="match status" value="1"/>
</dbReference>
<feature type="transmembrane region" description="Helical" evidence="5">
    <location>
        <begin position="6"/>
        <end position="29"/>
    </location>
</feature>
<keyword evidence="8" id="KW-1185">Reference proteome</keyword>
<evidence type="ECO:0000256" key="4">
    <source>
        <dbReference type="ARBA" id="ARBA00023136"/>
    </source>
</evidence>
<evidence type="ECO:0000313" key="7">
    <source>
        <dbReference type="EMBL" id="CAK0789235.1"/>
    </source>
</evidence>
<sequence length="200" mass="22688">MFRRIISFYPLLVVFKFLKVCSYSPRLALMTETLSKASVDIFHFAVVFFTVFLIYTISGMLLFGQELLMFSTTERALDATFKIVMGDFDWEEMRRIGRLEAWIWFVTFMLLVNLIMLNMLIAIIMDVYAEVKSSLPADADTLWSHGYWKSVKASAAMASTSLDTKRLARRTANAGITKCLMADGILNALIFDGNLNAAEV</sequence>
<protein>
    <recommendedName>
        <fullName evidence="6">Polycystin cation channel PKD1/PKD2 domain-containing protein</fullName>
    </recommendedName>
</protein>
<feature type="transmembrane region" description="Helical" evidence="5">
    <location>
        <begin position="101"/>
        <end position="125"/>
    </location>
</feature>
<dbReference type="InterPro" id="IPR051223">
    <property type="entry name" value="Polycystin"/>
</dbReference>
<accession>A0ABN9PGC3</accession>
<comment type="subcellular location">
    <subcellularLocation>
        <location evidence="1">Membrane</location>
        <topology evidence="1">Multi-pass membrane protein</topology>
    </subcellularLocation>
</comment>
<keyword evidence="2 5" id="KW-0812">Transmembrane</keyword>
<dbReference type="Proteomes" id="UP001189429">
    <property type="component" value="Unassembled WGS sequence"/>
</dbReference>